<name>A0A7V5LZY7_UNCAE</name>
<keyword evidence="4" id="KW-1003">Cell membrane</keyword>
<evidence type="ECO:0000313" key="9">
    <source>
        <dbReference type="EMBL" id="HHF98462.1"/>
    </source>
</evidence>
<evidence type="ECO:0000256" key="7">
    <source>
        <dbReference type="ARBA" id="ARBA00023136"/>
    </source>
</evidence>
<dbReference type="GO" id="GO:0005886">
    <property type="term" value="C:plasma membrane"/>
    <property type="evidence" value="ECO:0007669"/>
    <property type="project" value="UniProtKB-SubCell"/>
</dbReference>
<proteinExistence type="inferred from homology"/>
<evidence type="ECO:0000256" key="4">
    <source>
        <dbReference type="ARBA" id="ARBA00022475"/>
    </source>
</evidence>
<comment type="caution">
    <text evidence="9">The sequence shown here is derived from an EMBL/GenBank/DDBJ whole genome shotgun (WGS) entry which is preliminary data.</text>
</comment>
<evidence type="ECO:0000256" key="6">
    <source>
        <dbReference type="ARBA" id="ARBA00022989"/>
    </source>
</evidence>
<accession>A0A7V5LZY7</accession>
<dbReference type="EMBL" id="DRTT01000092">
    <property type="protein sequence ID" value="HHF98462.1"/>
    <property type="molecule type" value="Genomic_DNA"/>
</dbReference>
<evidence type="ECO:0000256" key="1">
    <source>
        <dbReference type="ARBA" id="ARBA00004651"/>
    </source>
</evidence>
<dbReference type="Proteomes" id="UP000886070">
    <property type="component" value="Unassembled WGS sequence"/>
</dbReference>
<protein>
    <submittedName>
        <fullName evidence="9">Cation:proton antiporter</fullName>
    </submittedName>
</protein>
<dbReference type="Pfam" id="PF04066">
    <property type="entry name" value="MrpF_PhaF"/>
    <property type="match status" value="1"/>
</dbReference>
<gene>
    <name evidence="9" type="ORF">ENL39_03125</name>
</gene>
<evidence type="ECO:0000256" key="8">
    <source>
        <dbReference type="SAM" id="Phobius"/>
    </source>
</evidence>
<keyword evidence="5 8" id="KW-0812">Transmembrane</keyword>
<dbReference type="PANTHER" id="PTHR34702:SF1">
    <property type="entry name" value="NA(+)_H(+) ANTIPORTER SUBUNIT F"/>
    <property type="match status" value="1"/>
</dbReference>
<dbReference type="InterPro" id="IPR007208">
    <property type="entry name" value="MrpF/PhaF-like"/>
</dbReference>
<comment type="similarity">
    <text evidence="2">Belongs to the CPA3 antiporters (TC 2.A.63) subunit F family.</text>
</comment>
<keyword evidence="6 8" id="KW-1133">Transmembrane helix</keyword>
<evidence type="ECO:0000256" key="2">
    <source>
        <dbReference type="ARBA" id="ARBA00009212"/>
    </source>
</evidence>
<organism evidence="9">
    <name type="scientific">Aerophobetes bacterium</name>
    <dbReference type="NCBI Taxonomy" id="2030807"/>
    <lineage>
        <taxon>Bacteria</taxon>
        <taxon>Candidatus Aerophobota</taxon>
    </lineage>
</organism>
<dbReference type="PANTHER" id="PTHR34702">
    <property type="entry name" value="NA(+)/H(+) ANTIPORTER SUBUNIT F1"/>
    <property type="match status" value="1"/>
</dbReference>
<feature type="transmembrane region" description="Helical" evidence="8">
    <location>
        <begin position="36"/>
        <end position="56"/>
    </location>
</feature>
<keyword evidence="3" id="KW-0813">Transport</keyword>
<evidence type="ECO:0000256" key="5">
    <source>
        <dbReference type="ARBA" id="ARBA00022692"/>
    </source>
</evidence>
<dbReference type="GO" id="GO:0015385">
    <property type="term" value="F:sodium:proton antiporter activity"/>
    <property type="evidence" value="ECO:0007669"/>
    <property type="project" value="TreeGrafter"/>
</dbReference>
<keyword evidence="7 8" id="KW-0472">Membrane</keyword>
<comment type="subcellular location">
    <subcellularLocation>
        <location evidence="1">Cell membrane</location>
        <topology evidence="1">Multi-pass membrane protein</topology>
    </subcellularLocation>
</comment>
<reference evidence="9" key="1">
    <citation type="journal article" date="2020" name="mSystems">
        <title>Genome- and Community-Level Interaction Insights into Carbon Utilization and Element Cycling Functions of Hydrothermarchaeota in Hydrothermal Sediment.</title>
        <authorList>
            <person name="Zhou Z."/>
            <person name="Liu Y."/>
            <person name="Xu W."/>
            <person name="Pan J."/>
            <person name="Luo Z.H."/>
            <person name="Li M."/>
        </authorList>
    </citation>
    <scope>NUCLEOTIDE SEQUENCE [LARGE SCALE GENOMIC DNA]</scope>
    <source>
        <strain evidence="9">HyVt-92</strain>
    </source>
</reference>
<evidence type="ECO:0000256" key="3">
    <source>
        <dbReference type="ARBA" id="ARBA00022448"/>
    </source>
</evidence>
<feature type="transmembrane region" description="Helical" evidence="8">
    <location>
        <begin position="63"/>
        <end position="82"/>
    </location>
</feature>
<sequence>MILGIPAIFAAPLIVSCFLCLYRALCGPTAADRIVAVDILGILVVGFCALFVVYTPRKYFMDVAIAWALLGFLGALTLAKYLEGKGLDE</sequence>
<dbReference type="AlphaFoldDB" id="A0A7V5LZY7"/>